<comment type="caution">
    <text evidence="2">The sequence shown here is derived from an EMBL/GenBank/DDBJ whole genome shotgun (WGS) entry which is preliminary data.</text>
</comment>
<feature type="transmembrane region" description="Helical" evidence="1">
    <location>
        <begin position="276"/>
        <end position="298"/>
    </location>
</feature>
<evidence type="ECO:0000256" key="1">
    <source>
        <dbReference type="SAM" id="Phobius"/>
    </source>
</evidence>
<feature type="transmembrane region" description="Helical" evidence="1">
    <location>
        <begin position="124"/>
        <end position="143"/>
    </location>
</feature>
<dbReference type="EMBL" id="VAHF01000009">
    <property type="protein sequence ID" value="TXG53646.1"/>
    <property type="molecule type" value="Genomic_DNA"/>
</dbReference>
<feature type="transmembrane region" description="Helical" evidence="1">
    <location>
        <begin position="310"/>
        <end position="326"/>
    </location>
</feature>
<gene>
    <name evidence="2" type="ORF">EZV62_018902</name>
</gene>
<evidence type="ECO:0000313" key="2">
    <source>
        <dbReference type="EMBL" id="TXG53646.1"/>
    </source>
</evidence>
<keyword evidence="1" id="KW-0812">Transmembrane</keyword>
<feature type="transmembrane region" description="Helical" evidence="1">
    <location>
        <begin position="93"/>
        <end position="112"/>
    </location>
</feature>
<reference evidence="3" key="1">
    <citation type="journal article" date="2019" name="Gigascience">
        <title>De novo genome assembly of the endangered Acer yangbiense, a plant species with extremely small populations endemic to Yunnan Province, China.</title>
        <authorList>
            <person name="Yang J."/>
            <person name="Wariss H.M."/>
            <person name="Tao L."/>
            <person name="Zhang R."/>
            <person name="Yun Q."/>
            <person name="Hollingsworth P."/>
            <person name="Dao Z."/>
            <person name="Luo G."/>
            <person name="Guo H."/>
            <person name="Ma Y."/>
            <person name="Sun W."/>
        </authorList>
    </citation>
    <scope>NUCLEOTIDE SEQUENCE [LARGE SCALE GENOMIC DNA]</scope>
    <source>
        <strain evidence="3">cv. Malutang</strain>
    </source>
</reference>
<keyword evidence="1" id="KW-1133">Transmembrane helix</keyword>
<keyword evidence="1" id="KW-0472">Membrane</keyword>
<dbReference type="AlphaFoldDB" id="A0A5C7HBU8"/>
<sequence length="358" mass="40063">MVLGEVSMVSPPPPRKMNELLWDMLCLVCKACKKYKKQTLAVLFVLLEAISVILETFGKNTVGSVLASFILSVFGAAVTLYTTFVMEERIRNIQLVAVEIVFSFVQLIVTYIDLTMKFLRTKSNYKLSLFPLAFAIIALVFAFKNNPVDSPNERSVASSSLTSDLQWAPPTQESLTSDLGWATYRTHARRSVAMSKPLLHRRFLQYVLLKITKVCDFVYKYKIHMLGVVSLVLDAISSVALDQLSVQSKQSFVLATSLLLPVFGFDCIKGRPERQLIGVVEVVVAMVQLMITTLVHFALTISGATNNYNAPWFPLAFAANVVFVFNKDEKNDPFKDLSSPSEGNDYLPKKSILIRRPI</sequence>
<keyword evidence="3" id="KW-1185">Reference proteome</keyword>
<protein>
    <submittedName>
        <fullName evidence="2">Uncharacterized protein</fullName>
    </submittedName>
</protein>
<name>A0A5C7HBU8_9ROSI</name>
<proteinExistence type="predicted"/>
<organism evidence="2 3">
    <name type="scientific">Acer yangbiense</name>
    <dbReference type="NCBI Taxonomy" id="1000413"/>
    <lineage>
        <taxon>Eukaryota</taxon>
        <taxon>Viridiplantae</taxon>
        <taxon>Streptophyta</taxon>
        <taxon>Embryophyta</taxon>
        <taxon>Tracheophyta</taxon>
        <taxon>Spermatophyta</taxon>
        <taxon>Magnoliopsida</taxon>
        <taxon>eudicotyledons</taxon>
        <taxon>Gunneridae</taxon>
        <taxon>Pentapetalae</taxon>
        <taxon>rosids</taxon>
        <taxon>malvids</taxon>
        <taxon>Sapindales</taxon>
        <taxon>Sapindaceae</taxon>
        <taxon>Hippocastanoideae</taxon>
        <taxon>Acereae</taxon>
        <taxon>Acer</taxon>
    </lineage>
</organism>
<feature type="transmembrane region" description="Helical" evidence="1">
    <location>
        <begin position="40"/>
        <end position="58"/>
    </location>
</feature>
<feature type="transmembrane region" description="Helical" evidence="1">
    <location>
        <begin position="64"/>
        <end position="86"/>
    </location>
</feature>
<accession>A0A5C7HBU8</accession>
<dbReference type="Proteomes" id="UP000323000">
    <property type="component" value="Chromosome 9"/>
</dbReference>
<evidence type="ECO:0000313" key="3">
    <source>
        <dbReference type="Proteomes" id="UP000323000"/>
    </source>
</evidence>